<dbReference type="AlphaFoldDB" id="E6RGA8"/>
<feature type="domain" description="HTH tetR-type" evidence="3">
    <location>
        <begin position="13"/>
        <end position="73"/>
    </location>
</feature>
<evidence type="ECO:0000256" key="1">
    <source>
        <dbReference type="ARBA" id="ARBA00023125"/>
    </source>
</evidence>
<dbReference type="InterPro" id="IPR009057">
    <property type="entry name" value="Homeodomain-like_sf"/>
</dbReference>
<dbReference type="InterPro" id="IPR001647">
    <property type="entry name" value="HTH_TetR"/>
</dbReference>
<dbReference type="GO" id="GO:0000976">
    <property type="term" value="F:transcription cis-regulatory region binding"/>
    <property type="evidence" value="ECO:0007669"/>
    <property type="project" value="TreeGrafter"/>
</dbReference>
<keyword evidence="1 2" id="KW-0238">DNA-binding</keyword>
<evidence type="ECO:0000259" key="3">
    <source>
        <dbReference type="PROSITE" id="PS50977"/>
    </source>
</evidence>
<dbReference type="SUPFAM" id="SSF46689">
    <property type="entry name" value="Homeodomain-like"/>
    <property type="match status" value="1"/>
</dbReference>
<dbReference type="PROSITE" id="PS50977">
    <property type="entry name" value="HTH_TETR_2"/>
    <property type="match status" value="1"/>
</dbReference>
<evidence type="ECO:0000256" key="2">
    <source>
        <dbReference type="PROSITE-ProRule" id="PRU00335"/>
    </source>
</evidence>
<dbReference type="Proteomes" id="UP000002208">
    <property type="component" value="Plasmid 3"/>
</dbReference>
<feature type="DNA-binding region" description="H-T-H motif" evidence="2">
    <location>
        <begin position="36"/>
        <end position="55"/>
    </location>
</feature>
<dbReference type="PANTHER" id="PTHR30055">
    <property type="entry name" value="HTH-TYPE TRANSCRIPTIONAL REGULATOR RUTR"/>
    <property type="match status" value="1"/>
</dbReference>
<geneLocation type="plasmid" evidence="5">
    <name>pDeide3</name>
</geneLocation>
<dbReference type="PANTHER" id="PTHR30055:SF226">
    <property type="entry name" value="HTH-TYPE TRANSCRIPTIONAL REGULATOR PKSA"/>
    <property type="match status" value="1"/>
</dbReference>
<sequence>MLPVPARVDPRVRRTRQAILEALEALLRERPYSSITVHDIAERAGINRATFYAHYREKHELFVQLVEKHFASVLTAHALPPGKVFIQDVRRLFQGVCVFLAQVHLDRRAHPCEMDAQVDLQVQRQLNTLVSDALRGSEQRCNSRRISRDMTATLMASGIYSSATAWAIQSPPPPLEAYIEEAMVFLSAGLLATGYVQDPVA</sequence>
<gene>
    <name evidence="4" type="ordered locus">Deide_3p02353</name>
</gene>
<reference evidence="4 5" key="1">
    <citation type="journal article" date="2009" name="PLoS Genet.">
        <title>Alliance of proteomics and genomics to unravel the specificities of Sahara bacterium Deinococcus deserti.</title>
        <authorList>
            <person name="de Groot A."/>
            <person name="Dulermo R."/>
            <person name="Ortet P."/>
            <person name="Blanchard L."/>
            <person name="Guerin P."/>
            <person name="Fernandez B."/>
            <person name="Vacherie B."/>
            <person name="Dossat C."/>
            <person name="Jolivet E."/>
            <person name="Siguier P."/>
            <person name="Chandler M."/>
            <person name="Barakat M."/>
            <person name="Dedieu A."/>
            <person name="Barbe V."/>
            <person name="Heulin T."/>
            <person name="Sommer S."/>
            <person name="Achouak W."/>
            <person name="Armengaud J."/>
        </authorList>
    </citation>
    <scope>NUCLEOTIDE SEQUENCE [LARGE SCALE GENOMIC DNA]</scope>
    <source>
        <strain evidence="5">DSM 17065 / CIP 109153 / LMG 22923 / VCD115</strain>
        <plasmid evidence="5">pDeide3</plasmid>
    </source>
</reference>
<proteinExistence type="predicted"/>
<keyword evidence="5" id="KW-1185">Reference proteome</keyword>
<name>E6RGA8_DEIDV</name>
<accession>E6RGA8</accession>
<organism evidence="4 5">
    <name type="scientific">Deinococcus deserti (strain DSM 17065 / CIP 109153 / LMG 22923 / VCD115)</name>
    <dbReference type="NCBI Taxonomy" id="546414"/>
    <lineage>
        <taxon>Bacteria</taxon>
        <taxon>Thermotogati</taxon>
        <taxon>Deinococcota</taxon>
        <taxon>Deinococci</taxon>
        <taxon>Deinococcales</taxon>
        <taxon>Deinococcaceae</taxon>
        <taxon>Deinococcus</taxon>
    </lineage>
</organism>
<dbReference type="KEGG" id="ddr:Deide_3p02353"/>
<protein>
    <submittedName>
        <fullName evidence="4">Putative transcriptional regulator, TetR family</fullName>
    </submittedName>
</protein>
<dbReference type="PRINTS" id="PR00455">
    <property type="entry name" value="HTHTETR"/>
</dbReference>
<dbReference type="HOGENOM" id="CLU_087539_3_0_0"/>
<dbReference type="OrthoDB" id="69566at2"/>
<dbReference type="Gene3D" id="1.10.357.10">
    <property type="entry name" value="Tetracycline Repressor, domain 2"/>
    <property type="match status" value="1"/>
</dbReference>
<evidence type="ECO:0000313" key="4">
    <source>
        <dbReference type="EMBL" id="ADT91189.1"/>
    </source>
</evidence>
<dbReference type="RefSeq" id="WP_012695124.1">
    <property type="nucleotide sequence ID" value="NC_012528.1"/>
</dbReference>
<dbReference type="GO" id="GO:0003700">
    <property type="term" value="F:DNA-binding transcription factor activity"/>
    <property type="evidence" value="ECO:0007669"/>
    <property type="project" value="TreeGrafter"/>
</dbReference>
<dbReference type="EMBL" id="CP001117">
    <property type="protein sequence ID" value="ADT91189.1"/>
    <property type="molecule type" value="Genomic_DNA"/>
</dbReference>
<keyword evidence="4" id="KW-0614">Plasmid</keyword>
<dbReference type="InterPro" id="IPR050109">
    <property type="entry name" value="HTH-type_TetR-like_transc_reg"/>
</dbReference>
<dbReference type="Pfam" id="PF00440">
    <property type="entry name" value="TetR_N"/>
    <property type="match status" value="1"/>
</dbReference>
<evidence type="ECO:0000313" key="5">
    <source>
        <dbReference type="Proteomes" id="UP000002208"/>
    </source>
</evidence>